<sequence>MATGKCQCPDNPFVGPLLVLCILLGLFCLARVTSEPPIIVAPPHHTVYHCEKYQNIEVQK</sequence>
<reference evidence="1" key="1">
    <citation type="submission" date="2022-01" db="EMBL/GenBank/DDBJ databases">
        <title>Plant Virus Collection isolate.</title>
        <authorList>
            <person name="Knierim D."/>
            <person name="Margaria P."/>
            <person name="Menzel W."/>
            <person name="Winter S."/>
        </authorList>
    </citation>
    <scope>NUCLEOTIDE SEQUENCE</scope>
    <source>
        <strain evidence="1">DSMZ PV-0497</strain>
    </source>
</reference>
<protein>
    <submittedName>
        <fullName evidence="1">Movement protein 2</fullName>
    </submittedName>
</protein>
<evidence type="ECO:0000313" key="1">
    <source>
        <dbReference type="EMBL" id="UOF93212.1"/>
    </source>
</evidence>
<proteinExistence type="predicted"/>
<name>A0A8T9JCH1_9VIRU</name>
<accession>A0A8T9JCH1</accession>
<dbReference type="EMBL" id="OM471968">
    <property type="protein sequence ID" value="UOF93212.1"/>
    <property type="molecule type" value="Genomic_RNA"/>
</dbReference>
<gene>
    <name evidence="1" type="primary">ORF5</name>
</gene>
<organism evidence="1">
    <name type="scientific">Maize mild mottle virus</name>
    <dbReference type="NCBI Taxonomy" id="2931827"/>
    <lineage>
        <taxon>Viruses</taxon>
        <taxon>Riboviria</taxon>
    </lineage>
</organism>